<dbReference type="SUPFAM" id="SSF50022">
    <property type="entry name" value="ISP domain"/>
    <property type="match status" value="1"/>
</dbReference>
<organism evidence="6">
    <name type="scientific">marine metagenome</name>
    <dbReference type="NCBI Taxonomy" id="408172"/>
    <lineage>
        <taxon>unclassified sequences</taxon>
        <taxon>metagenomes</taxon>
        <taxon>ecological metagenomes</taxon>
    </lineage>
</organism>
<dbReference type="PANTHER" id="PTHR21496">
    <property type="entry name" value="FERREDOXIN-RELATED"/>
    <property type="match status" value="1"/>
</dbReference>
<name>A0A381P0V7_9ZZZZ</name>
<sequence>MSDFTWAAKANDIPSGEGRACEVNGVAIALFNVDGTFYALDNTCIHRGGPLGDGFCTDGTVTCPWHGWEYSMATGECKNVPGQSVDTYEVRVDGEDIHVKL</sequence>
<dbReference type="AlphaFoldDB" id="A0A381P0V7"/>
<dbReference type="InterPro" id="IPR036922">
    <property type="entry name" value="Rieske_2Fe-2S_sf"/>
</dbReference>
<evidence type="ECO:0000256" key="1">
    <source>
        <dbReference type="ARBA" id="ARBA00022714"/>
    </source>
</evidence>
<keyword evidence="2" id="KW-0479">Metal-binding</keyword>
<accession>A0A381P0V7</accession>
<feature type="domain" description="Rieske" evidence="5">
    <location>
        <begin position="5"/>
        <end position="99"/>
    </location>
</feature>
<dbReference type="PANTHER" id="PTHR21496:SF23">
    <property type="entry name" value="3-PHENYLPROPIONATE_CINNAMIC ACID DIOXYGENASE FERREDOXIN SUBUNIT"/>
    <property type="match status" value="1"/>
</dbReference>
<dbReference type="GO" id="GO:0051537">
    <property type="term" value="F:2 iron, 2 sulfur cluster binding"/>
    <property type="evidence" value="ECO:0007669"/>
    <property type="project" value="UniProtKB-KW"/>
</dbReference>
<keyword evidence="4" id="KW-0411">Iron-sulfur</keyword>
<evidence type="ECO:0000256" key="2">
    <source>
        <dbReference type="ARBA" id="ARBA00022723"/>
    </source>
</evidence>
<dbReference type="Pfam" id="PF00355">
    <property type="entry name" value="Rieske"/>
    <property type="match status" value="1"/>
</dbReference>
<dbReference type="GO" id="GO:0046872">
    <property type="term" value="F:metal ion binding"/>
    <property type="evidence" value="ECO:0007669"/>
    <property type="project" value="UniProtKB-KW"/>
</dbReference>
<dbReference type="Gene3D" id="2.102.10.10">
    <property type="entry name" value="Rieske [2Fe-2S] iron-sulphur domain"/>
    <property type="match status" value="1"/>
</dbReference>
<evidence type="ECO:0000256" key="4">
    <source>
        <dbReference type="ARBA" id="ARBA00023014"/>
    </source>
</evidence>
<protein>
    <recommendedName>
        <fullName evidence="5">Rieske domain-containing protein</fullName>
    </recommendedName>
</protein>
<keyword evidence="1" id="KW-0001">2Fe-2S</keyword>
<gene>
    <name evidence="6" type="ORF">METZ01_LOCUS13410</name>
</gene>
<evidence type="ECO:0000256" key="3">
    <source>
        <dbReference type="ARBA" id="ARBA00023004"/>
    </source>
</evidence>
<dbReference type="EMBL" id="UINC01000751">
    <property type="protein sequence ID" value="SUZ60556.1"/>
    <property type="molecule type" value="Genomic_DNA"/>
</dbReference>
<proteinExistence type="predicted"/>
<dbReference type="InterPro" id="IPR017941">
    <property type="entry name" value="Rieske_2Fe-2S"/>
</dbReference>
<evidence type="ECO:0000313" key="6">
    <source>
        <dbReference type="EMBL" id="SUZ60556.1"/>
    </source>
</evidence>
<dbReference type="PROSITE" id="PS51296">
    <property type="entry name" value="RIESKE"/>
    <property type="match status" value="1"/>
</dbReference>
<keyword evidence="3" id="KW-0408">Iron</keyword>
<evidence type="ECO:0000259" key="5">
    <source>
        <dbReference type="PROSITE" id="PS51296"/>
    </source>
</evidence>
<reference evidence="6" key="1">
    <citation type="submission" date="2018-05" db="EMBL/GenBank/DDBJ databases">
        <authorList>
            <person name="Lanie J.A."/>
            <person name="Ng W.-L."/>
            <person name="Kazmierczak K.M."/>
            <person name="Andrzejewski T.M."/>
            <person name="Davidsen T.M."/>
            <person name="Wayne K.J."/>
            <person name="Tettelin H."/>
            <person name="Glass J.I."/>
            <person name="Rusch D."/>
            <person name="Podicherti R."/>
            <person name="Tsui H.-C.T."/>
            <person name="Winkler M.E."/>
        </authorList>
    </citation>
    <scope>NUCLEOTIDE SEQUENCE</scope>
</reference>